<evidence type="ECO:0000313" key="2">
    <source>
        <dbReference type="EMBL" id="NYE94678.1"/>
    </source>
</evidence>
<organism evidence="2 3">
    <name type="scientific">Psychromicrobium silvestre</name>
    <dbReference type="NCBI Taxonomy" id="1645614"/>
    <lineage>
        <taxon>Bacteria</taxon>
        <taxon>Bacillati</taxon>
        <taxon>Actinomycetota</taxon>
        <taxon>Actinomycetes</taxon>
        <taxon>Micrococcales</taxon>
        <taxon>Micrococcaceae</taxon>
        <taxon>Psychromicrobium</taxon>
    </lineage>
</organism>
<keyword evidence="1" id="KW-1133">Transmembrane helix</keyword>
<protein>
    <recommendedName>
        <fullName evidence="4">DUF3592 domain-containing protein</fullName>
    </recommendedName>
</protein>
<dbReference type="RefSeq" id="WP_179388410.1">
    <property type="nucleotide sequence ID" value="NZ_JACBYQ010000001.1"/>
</dbReference>
<comment type="caution">
    <text evidence="2">The sequence shown here is derived from an EMBL/GenBank/DDBJ whole genome shotgun (WGS) entry which is preliminary data.</text>
</comment>
<dbReference type="AlphaFoldDB" id="A0A7Y9LS97"/>
<evidence type="ECO:0000313" key="3">
    <source>
        <dbReference type="Proteomes" id="UP000521748"/>
    </source>
</evidence>
<keyword evidence="1" id="KW-0472">Membrane</keyword>
<name>A0A7Y9LS97_9MICC</name>
<dbReference type="EMBL" id="JACBYQ010000001">
    <property type="protein sequence ID" value="NYE94678.1"/>
    <property type="molecule type" value="Genomic_DNA"/>
</dbReference>
<proteinExistence type="predicted"/>
<feature type="transmembrane region" description="Helical" evidence="1">
    <location>
        <begin position="50"/>
        <end position="70"/>
    </location>
</feature>
<gene>
    <name evidence="2" type="ORF">FHU41_000899</name>
</gene>
<reference evidence="2 3" key="1">
    <citation type="submission" date="2020-07" db="EMBL/GenBank/DDBJ databases">
        <title>Sequencing the genomes of 1000 actinobacteria strains.</title>
        <authorList>
            <person name="Klenk H.-P."/>
        </authorList>
    </citation>
    <scope>NUCLEOTIDE SEQUENCE [LARGE SCALE GENOMIC DNA]</scope>
    <source>
        <strain evidence="2 3">DSM 102047</strain>
    </source>
</reference>
<evidence type="ECO:0008006" key="4">
    <source>
        <dbReference type="Google" id="ProtNLM"/>
    </source>
</evidence>
<accession>A0A7Y9LS97</accession>
<dbReference type="Proteomes" id="UP000521748">
    <property type="component" value="Unassembled WGS sequence"/>
</dbReference>
<sequence>MAADSGTGGRMQQEIRLTKDISILADGLVQDKRLAVETQRLVRKFRRLKWFFLVVLILICSGVVSLLVFLTRPTWGGFVEVPATVTSQHHYYYRGDHCQVGVRFSFRGEQRNASFDTSNICTVAPVIGAAVTLAVDPADPSDVLIKGYDGFQRELPYFFGFFGLVFIGLCSAFLRLAMSNERRIRAVGRRGSWMQLTAVVFRRARYRRSVTLILQATGVDRKPELIGLNLPDSWPGVLGLKESSSLSCWIAADGDGQVLLSAPDVVRVYLVGISLPNDFELRAMQS</sequence>
<evidence type="ECO:0000256" key="1">
    <source>
        <dbReference type="SAM" id="Phobius"/>
    </source>
</evidence>
<feature type="transmembrane region" description="Helical" evidence="1">
    <location>
        <begin position="157"/>
        <end position="177"/>
    </location>
</feature>
<keyword evidence="3" id="KW-1185">Reference proteome</keyword>
<keyword evidence="1" id="KW-0812">Transmembrane</keyword>